<dbReference type="SUPFAM" id="SSF56003">
    <property type="entry name" value="Molybdenum cofactor-binding domain"/>
    <property type="match status" value="2"/>
</dbReference>
<reference evidence="2" key="1">
    <citation type="submission" date="2023-01" db="EMBL/GenBank/DDBJ databases">
        <title>Complete genome sequence of Planctobacterium marinum strain Dej080120_11.</title>
        <authorList>
            <person name="Ueki S."/>
            <person name="Maruyama F."/>
        </authorList>
    </citation>
    <scope>NUCLEOTIDE SEQUENCE</scope>
    <source>
        <strain evidence="2">Dej080120_11</strain>
    </source>
</reference>
<accession>A0AA48KV30</accession>
<dbReference type="InterPro" id="IPR012368">
    <property type="entry name" value="OxRdtase_Mopterin-bd_su_IorB"/>
</dbReference>
<dbReference type="Pfam" id="PF02738">
    <property type="entry name" value="MoCoBD_1"/>
    <property type="match status" value="1"/>
</dbReference>
<dbReference type="SMART" id="SM01008">
    <property type="entry name" value="Ald_Xan_dh_C"/>
    <property type="match status" value="1"/>
</dbReference>
<proteinExistence type="predicted"/>
<dbReference type="Gene3D" id="3.30.365.10">
    <property type="entry name" value="Aldehyde oxidase/xanthine dehydrogenase, molybdopterin binding domain"/>
    <property type="match status" value="4"/>
</dbReference>
<sequence>MRVISPTKVINKVAQTEVSRRQFIKVSALSGVGFSIGFGLSGAAHAEAQSASEMGHFVKIAKDNSITVVIKHLDKGQGVTTGLTAIVAEEIDADWSQMRWEFAPSDPNRYNNLFWGPYQGTGGSTSIANSWMQLRQAGAAAKHMLISAAAKTWGVAESDVSAQKGMLTASGKSATYGEMAEIAALIAPPQEPKLKKPEEFTLIGTSLPRIDSKEKSTGKAQYTIDVRLPGMLVAAIARPEKFGATLKSVNSEKAKAVAGVQAVVETPRGVAVLAKNHWAARQGKAALVTQWDDSKAENRSSAELWADFKTLAEKQGAIARNDGDMGGALAAASETLEMEFEFPYLSHATMEPMNCVVDLQKDACHIYTGSQIPGIDQYVASQVTGVPVEKVFIHTQFAGGSFGRRAVPDSDFVMDAVVIAKAINGSAPVCLQWSREDDVKGGRYRPMAYHKFKAAIDANGEITGWHQRLVSQSILRGTPFEGLITGPLDFALVEGGANLPYRIPNFKFDGHEAQVGVPVLWWRSVGHSHNAYATEVFFDEVAHKAGKDPGKLRQELLKEHPRHLAVLNKVLEASDWGKSLPEGIGLGVAVHESFASFVAQVAQIKVNADKTFKVEKVWCAVDCGVAVTPDVVVAQMEGGIGYGLSAILGEAITLDNGKVQQNNFYDYTPLRINQMPDIEVFIIPSAEAPTGVGEPGTPPIGPAVANAIRSVTGKPITKLPIGQRV</sequence>
<dbReference type="Pfam" id="PF20256">
    <property type="entry name" value="MoCoBD_2"/>
    <property type="match status" value="2"/>
</dbReference>
<dbReference type="PROSITE" id="PS51318">
    <property type="entry name" value="TAT"/>
    <property type="match status" value="1"/>
</dbReference>
<dbReference type="GO" id="GO:0016491">
    <property type="term" value="F:oxidoreductase activity"/>
    <property type="evidence" value="ECO:0007669"/>
    <property type="project" value="InterPro"/>
</dbReference>
<dbReference type="PIRSF" id="PIRSF036389">
    <property type="entry name" value="IOR_B"/>
    <property type="match status" value="1"/>
</dbReference>
<dbReference type="AlphaFoldDB" id="A0AA48KV30"/>
<feature type="domain" description="Aldehyde oxidase/xanthine dehydrogenase a/b hammerhead" evidence="1">
    <location>
        <begin position="217"/>
        <end position="295"/>
    </location>
</feature>
<dbReference type="PANTHER" id="PTHR47495:SF2">
    <property type="entry name" value="ALDEHYDE DEHYDROGENASE"/>
    <property type="match status" value="1"/>
</dbReference>
<evidence type="ECO:0000259" key="1">
    <source>
        <dbReference type="SMART" id="SM01008"/>
    </source>
</evidence>
<dbReference type="InterPro" id="IPR046867">
    <property type="entry name" value="AldOxase/xan_DH_MoCoBD2"/>
</dbReference>
<evidence type="ECO:0000313" key="2">
    <source>
        <dbReference type="EMBL" id="BDX07085.1"/>
    </source>
</evidence>
<dbReference type="EMBL" id="AP027272">
    <property type="protein sequence ID" value="BDX07085.1"/>
    <property type="molecule type" value="Genomic_DNA"/>
</dbReference>
<name>A0AA48KV30_9ALTE</name>
<dbReference type="InterPro" id="IPR052516">
    <property type="entry name" value="N-heterocyclic_Hydroxylase"/>
</dbReference>
<dbReference type="InterPro" id="IPR037165">
    <property type="entry name" value="AldOxase/xan_DH_Mopterin-bd_sf"/>
</dbReference>
<dbReference type="InterPro" id="IPR000674">
    <property type="entry name" value="Ald_Oxase/Xan_DH_a/b"/>
</dbReference>
<gene>
    <name evidence="2" type="ORF">MACH26_26060</name>
</gene>
<dbReference type="PANTHER" id="PTHR47495">
    <property type="entry name" value="ALDEHYDE DEHYDROGENASE"/>
    <property type="match status" value="1"/>
</dbReference>
<protein>
    <submittedName>
        <fullName evidence="2">Oxidoreductase</fullName>
    </submittedName>
</protein>
<organism evidence="2 3">
    <name type="scientific">Planctobacterium marinum</name>
    <dbReference type="NCBI Taxonomy" id="1631968"/>
    <lineage>
        <taxon>Bacteria</taxon>
        <taxon>Pseudomonadati</taxon>
        <taxon>Pseudomonadota</taxon>
        <taxon>Gammaproteobacteria</taxon>
        <taxon>Alteromonadales</taxon>
        <taxon>Alteromonadaceae</taxon>
        <taxon>Planctobacterium</taxon>
    </lineage>
</organism>
<dbReference type="KEGG" id="pmaw:MACH26_26060"/>
<dbReference type="Gene3D" id="3.90.1170.50">
    <property type="entry name" value="Aldehyde oxidase/xanthine dehydrogenase, a/b hammerhead"/>
    <property type="match status" value="1"/>
</dbReference>
<keyword evidence="3" id="KW-1185">Reference proteome</keyword>
<dbReference type="RefSeq" id="WP_338293077.1">
    <property type="nucleotide sequence ID" value="NZ_AP027272.1"/>
</dbReference>
<dbReference type="InterPro" id="IPR006311">
    <property type="entry name" value="TAT_signal"/>
</dbReference>
<evidence type="ECO:0000313" key="3">
    <source>
        <dbReference type="Proteomes" id="UP001333710"/>
    </source>
</evidence>
<dbReference type="InterPro" id="IPR008274">
    <property type="entry name" value="AldOxase/xan_DH_MoCoBD1"/>
</dbReference>
<dbReference type="Proteomes" id="UP001333710">
    <property type="component" value="Chromosome"/>
</dbReference>